<dbReference type="GO" id="GO:0051301">
    <property type="term" value="P:cell division"/>
    <property type="evidence" value="ECO:0007669"/>
    <property type="project" value="UniProtKB-KW"/>
</dbReference>
<keyword evidence="4" id="KW-0158">Chromosome</keyword>
<dbReference type="PANTHER" id="PTHR14222">
    <property type="entry name" value="CONDENSIN"/>
    <property type="match status" value="1"/>
</dbReference>
<feature type="domain" description="Condensin complex subunit 1 C-terminal" evidence="13">
    <location>
        <begin position="988"/>
        <end position="1146"/>
    </location>
</feature>
<evidence type="ECO:0000256" key="3">
    <source>
        <dbReference type="ARBA" id="ARBA00009606"/>
    </source>
</evidence>
<accession>R4XEP6</accession>
<organism evidence="15 16">
    <name type="scientific">Taphrina deformans (strain PYCC 5710 / ATCC 11124 / CBS 356.35 / IMI 108563 / JCM 9778 / NBRC 8474)</name>
    <name type="common">Peach leaf curl fungus</name>
    <name type="synonym">Lalaria deformans</name>
    <dbReference type="NCBI Taxonomy" id="1097556"/>
    <lineage>
        <taxon>Eukaryota</taxon>
        <taxon>Fungi</taxon>
        <taxon>Dikarya</taxon>
        <taxon>Ascomycota</taxon>
        <taxon>Taphrinomycotina</taxon>
        <taxon>Taphrinomycetes</taxon>
        <taxon>Taphrinales</taxon>
        <taxon>Taphrinaceae</taxon>
        <taxon>Taphrina</taxon>
    </lineage>
</organism>
<evidence type="ECO:0000256" key="12">
    <source>
        <dbReference type="SAM" id="MobiDB-lite"/>
    </source>
</evidence>
<dbReference type="InterPro" id="IPR026971">
    <property type="entry name" value="CND1/NCAPD3"/>
</dbReference>
<evidence type="ECO:0000256" key="2">
    <source>
        <dbReference type="ARBA" id="ARBA00004286"/>
    </source>
</evidence>
<dbReference type="GO" id="GO:0007076">
    <property type="term" value="P:mitotic chromosome condensation"/>
    <property type="evidence" value="ECO:0007669"/>
    <property type="project" value="InterPro"/>
</dbReference>
<keyword evidence="8" id="KW-0539">Nucleus</keyword>
<dbReference type="PIRSF" id="PIRSF017127">
    <property type="entry name" value="Condensin_D2"/>
    <property type="match status" value="1"/>
</dbReference>
<keyword evidence="5 10" id="KW-0132">Cell division</keyword>
<evidence type="ECO:0000256" key="9">
    <source>
        <dbReference type="ARBA" id="ARBA00023306"/>
    </source>
</evidence>
<dbReference type="GO" id="GO:0000796">
    <property type="term" value="C:condensin complex"/>
    <property type="evidence" value="ECO:0007669"/>
    <property type="project" value="TreeGrafter"/>
</dbReference>
<evidence type="ECO:0000256" key="7">
    <source>
        <dbReference type="ARBA" id="ARBA00023067"/>
    </source>
</evidence>
<comment type="subcellular location">
    <subcellularLocation>
        <location evidence="2">Chromosome</location>
    </subcellularLocation>
    <subcellularLocation>
        <location evidence="1">Nucleus</location>
    </subcellularLocation>
</comment>
<comment type="caution">
    <text evidence="15">The sequence shown here is derived from an EMBL/GenBank/DDBJ whole genome shotgun (WGS) entry which is preliminary data.</text>
</comment>
<keyword evidence="16" id="KW-1185">Reference proteome</keyword>
<dbReference type="eggNOG" id="KOG0414">
    <property type="taxonomic scope" value="Eukaryota"/>
</dbReference>
<keyword evidence="6 10" id="KW-0498">Mitosis</keyword>
<comment type="similarity">
    <text evidence="3 10">Belongs to the CND1 (condensin subunit 1) family.</text>
</comment>
<keyword evidence="9 10" id="KW-0131">Cell cycle</keyword>
<feature type="compositionally biased region" description="Polar residues" evidence="12">
    <location>
        <begin position="800"/>
        <end position="810"/>
    </location>
</feature>
<feature type="coiled-coil region" evidence="11">
    <location>
        <begin position="493"/>
        <end position="520"/>
    </location>
</feature>
<feature type="region of interest" description="Disordered" evidence="12">
    <location>
        <begin position="797"/>
        <end position="836"/>
    </location>
</feature>
<dbReference type="OrthoDB" id="436262at2759"/>
<comment type="function">
    <text evidence="10">Regulatory subunit of the condensin complex, a complex required for conversion of interphase chromatin into mitotic-like condense chromosomes. The condensin complex probably introduces positive supercoils into relaxed DNA in the presence of type I topoisomerases and converts nicked DNA into positive knotted forms in the presence of type II topoisomerases.</text>
</comment>
<proteinExistence type="inferred from homology"/>
<dbReference type="AlphaFoldDB" id="R4XEP6"/>
<name>R4XEP6_TAPDE</name>
<dbReference type="PANTHER" id="PTHR14222:SF2">
    <property type="entry name" value="CONDENSIN COMPLEX SUBUNIT 1"/>
    <property type="match status" value="1"/>
</dbReference>
<keyword evidence="11" id="KW-0175">Coiled coil</keyword>
<reference evidence="15 16" key="1">
    <citation type="journal article" date="2013" name="MBio">
        <title>Genome sequencing of the plant pathogen Taphrina deformans, the causal agent of peach leaf curl.</title>
        <authorList>
            <person name="Cisse O.H."/>
            <person name="Almeida J.M.G.C.F."/>
            <person name="Fonseca A."/>
            <person name="Kumar A.A."/>
            <person name="Salojaervi J."/>
            <person name="Overmyer K."/>
            <person name="Hauser P.M."/>
            <person name="Pagni M."/>
        </authorList>
    </citation>
    <scope>NUCLEOTIDE SEQUENCE [LARGE SCALE GENOMIC DNA]</scope>
    <source>
        <strain evidence="16">PYCC 5710 / ATCC 11124 / CBS 356.35 / IMI 108563 / JCM 9778 / NBRC 8474</strain>
    </source>
</reference>
<dbReference type="Gene3D" id="1.25.10.10">
    <property type="entry name" value="Leucine-rich Repeat Variant"/>
    <property type="match status" value="2"/>
</dbReference>
<dbReference type="EMBL" id="CAHR02000060">
    <property type="protein sequence ID" value="CCG81842.1"/>
    <property type="molecule type" value="Genomic_DNA"/>
</dbReference>
<evidence type="ECO:0000256" key="5">
    <source>
        <dbReference type="ARBA" id="ARBA00022618"/>
    </source>
</evidence>
<feature type="domain" description="Condensin complex subunit 1 N-terminal" evidence="14">
    <location>
        <begin position="73"/>
        <end position="233"/>
    </location>
</feature>
<dbReference type="VEuPathDB" id="FungiDB:TAPDE_001713"/>
<keyword evidence="7 10" id="KW-0226">DNA condensation</keyword>
<dbReference type="GO" id="GO:0010032">
    <property type="term" value="P:meiotic chromosome condensation"/>
    <property type="evidence" value="ECO:0007669"/>
    <property type="project" value="TreeGrafter"/>
</dbReference>
<dbReference type="InterPro" id="IPR007673">
    <property type="entry name" value="Condensin_cplx_su1"/>
</dbReference>
<evidence type="ECO:0000313" key="16">
    <source>
        <dbReference type="Proteomes" id="UP000013776"/>
    </source>
</evidence>
<dbReference type="InterPro" id="IPR024324">
    <property type="entry name" value="Condensin_cplx_su1_N"/>
</dbReference>
<dbReference type="InterPro" id="IPR032682">
    <property type="entry name" value="Cnd1_C"/>
</dbReference>
<dbReference type="InterPro" id="IPR016024">
    <property type="entry name" value="ARM-type_fold"/>
</dbReference>
<evidence type="ECO:0000313" key="15">
    <source>
        <dbReference type="EMBL" id="CCG81842.1"/>
    </source>
</evidence>
<dbReference type="GO" id="GO:0042393">
    <property type="term" value="F:histone binding"/>
    <property type="evidence" value="ECO:0007669"/>
    <property type="project" value="TreeGrafter"/>
</dbReference>
<evidence type="ECO:0000256" key="1">
    <source>
        <dbReference type="ARBA" id="ARBA00004123"/>
    </source>
</evidence>
<evidence type="ECO:0000256" key="8">
    <source>
        <dbReference type="ARBA" id="ARBA00023242"/>
    </source>
</evidence>
<evidence type="ECO:0000259" key="14">
    <source>
        <dbReference type="Pfam" id="PF12922"/>
    </source>
</evidence>
<evidence type="ECO:0000256" key="10">
    <source>
        <dbReference type="PIRNR" id="PIRNR017127"/>
    </source>
</evidence>
<evidence type="ECO:0000259" key="13">
    <source>
        <dbReference type="Pfam" id="PF12717"/>
    </source>
</evidence>
<dbReference type="GO" id="GO:0005634">
    <property type="term" value="C:nucleus"/>
    <property type="evidence" value="ECO:0007669"/>
    <property type="project" value="UniProtKB-SubCell"/>
</dbReference>
<dbReference type="STRING" id="1097556.R4XEP6"/>
<protein>
    <recommendedName>
        <fullName evidence="10">Condensin complex subunit 1</fullName>
    </recommendedName>
</protein>
<feature type="region of interest" description="Disordered" evidence="12">
    <location>
        <begin position="460"/>
        <end position="479"/>
    </location>
</feature>
<dbReference type="InterPro" id="IPR011989">
    <property type="entry name" value="ARM-like"/>
</dbReference>
<evidence type="ECO:0000256" key="4">
    <source>
        <dbReference type="ARBA" id="ARBA00022454"/>
    </source>
</evidence>
<dbReference type="SUPFAM" id="SSF48371">
    <property type="entry name" value="ARM repeat"/>
    <property type="match status" value="1"/>
</dbReference>
<dbReference type="GO" id="GO:0000779">
    <property type="term" value="C:condensed chromosome, centromeric region"/>
    <property type="evidence" value="ECO:0007669"/>
    <property type="project" value="TreeGrafter"/>
</dbReference>
<sequence>MSDFVLADVVTRYSEKGDFSSAPDLSRLSSDERKDKLNELIDSISTNPDAVLEESTYELLQSLTGAAETGTSNQIKHLIDLISGSLTQKALQVAAEPTDELEPSSTHRSVLEILALHLSILLTTIQTRKFEISSENDTSKSKAKTKRQKDSQASLDVAALLEPAFDAMSKVLSLRAAKLWPTTAERDVFVSLFTKPAYLVAENEALMKNQRIKMRVYKIVCVAIKHHGHAFGAQTTIVQNLQYFEHLSEPMAELLQILSEQYDYPQLTDEILRELSNQEFNANDNKGPKSVSAFLIRISELMPRQVLKQITLLAKFLDCEAHVLRSAIIEVCGNLIVCLSNQDEADAAESHKAQINGFFDLLEERFLDSNPYCRSKVLQTYIKVCDLPRKYPKRRQIVCELAIRSLEDKSSNVRRNAIKLLAKLMQTHQFGALHGPLLTQKDWHERLLQTQKEIDILTPTASIPEEEPDSDLFEGPTSPVKAHEPDASQVMDKLEARQALMEKEQKLNQLQMLKKFYSEATRFVDALMSASELIIQLLASRTKTEVIEAMDFFVAADAYKIECSRSGIRRMLHLIWTKATSDEGKGVTTHLLECYRGLYFDTPAELSTKDATNFVAKNMISLTYGATLAELTSLEQLMKVMMKDGQISEDVIGKLWQVFGVQKRDISKNQRRGAIIILGMLALANREVILNGLDVLLQVAFGVIGKKDLGLMRYACIALQRLGSSEKQNKGELRKQSTKLPNDHGIFTKLCEIITTYCSSKEWFGVAEQALNAIYALAEHPDTICSTTIKQMARQVFRGASSTPPQSPKSSVEDDEEPAEMGTPRANSKAPEKHCRPNHSARALADLLFVVGHVSIKQIVYMDECEAEFKRRKAEAEKARSLASTDSAAAKDELDQVTGATEDAFTEHMLYIREHELLFGDKKDWILAKFGPLVVEICKNNTKYQDETLQSCATMALAKFMCVSGKFCEQNLSLLLLILEKSTDATTRSNLVIAMGDMTVCHNQVLDGCSDHLYARLRDDDATVKKTCLMTLTFLVLAGQVKVKGQLGEMAKCLEDDDRRIADLARMFFTELSTKDNAIYNGFTDIFSLLSAGNEELEEDTFKRIIKFLMTFIEKDKYAKQLADKLASRLSLCQTQRQFDDCIFALGCLPPTAKSESVQKIMAEGWQFAVTA</sequence>
<dbReference type="Pfam" id="PF12717">
    <property type="entry name" value="Cnd1"/>
    <property type="match status" value="1"/>
</dbReference>
<gene>
    <name evidence="15" type="ORF">TAPDE_001713</name>
</gene>
<evidence type="ECO:0000256" key="11">
    <source>
        <dbReference type="SAM" id="Coils"/>
    </source>
</evidence>
<evidence type="ECO:0000256" key="6">
    <source>
        <dbReference type="ARBA" id="ARBA00022776"/>
    </source>
</evidence>
<dbReference type="Pfam" id="PF12922">
    <property type="entry name" value="Cnd1_N"/>
    <property type="match status" value="1"/>
</dbReference>
<dbReference type="Proteomes" id="UP000013776">
    <property type="component" value="Unassembled WGS sequence"/>
</dbReference>